<feature type="transmembrane region" description="Helical" evidence="1">
    <location>
        <begin position="131"/>
        <end position="147"/>
    </location>
</feature>
<dbReference type="AlphaFoldDB" id="A0A345U759"/>
<evidence type="ECO:0000313" key="2">
    <source>
        <dbReference type="EMBL" id="AXI96295.1"/>
    </source>
</evidence>
<gene>
    <name evidence="2" type="primary">orf190</name>
</gene>
<keyword evidence="1" id="KW-1133">Transmembrane helix</keyword>
<feature type="transmembrane region" description="Helical" evidence="1">
    <location>
        <begin position="167"/>
        <end position="184"/>
    </location>
</feature>
<proteinExistence type="predicted"/>
<name>A0A345U759_9FLOR</name>
<accession>A0A345U759</accession>
<keyword evidence="2" id="KW-0934">Plastid</keyword>
<sequence length="190" mass="24295">MLMNYRIYNYDNLYYTQYITNLYIVSISIRSYISLYLSQDVKYLKNRIYRFYWIFKNKYKLSNYDVYWNLDLNKQIYNRLIYQCKRLLYNKDTLKRLRLNNHINLKQFIHKLFNLLVIFFEYYNILVSFEIVKKMYNLFCNILYYWYKKKYKRICRLQLNTNWNSRFFVNFMIKIRVHLLYMIFLKQINR</sequence>
<organism evidence="2">
    <name type="scientific">Gracilaria ferox</name>
    <dbReference type="NCBI Taxonomy" id="1184158"/>
    <lineage>
        <taxon>Eukaryota</taxon>
        <taxon>Rhodophyta</taxon>
        <taxon>Florideophyceae</taxon>
        <taxon>Rhodymeniophycidae</taxon>
        <taxon>Gracilariales</taxon>
        <taxon>Gracilariaceae</taxon>
        <taxon>Gracilaria</taxon>
    </lineage>
</organism>
<evidence type="ECO:0000256" key="1">
    <source>
        <dbReference type="SAM" id="Phobius"/>
    </source>
</evidence>
<dbReference type="EMBL" id="MH396010">
    <property type="protein sequence ID" value="AXI96295.1"/>
    <property type="molecule type" value="Genomic_DNA"/>
</dbReference>
<keyword evidence="1" id="KW-0812">Transmembrane</keyword>
<feature type="transmembrane region" description="Helical" evidence="1">
    <location>
        <begin position="20"/>
        <end position="37"/>
    </location>
</feature>
<geneLocation type="chloroplast" evidence="2"/>
<keyword evidence="1" id="KW-0472">Membrane</keyword>
<dbReference type="GeneID" id="37623147"/>
<protein>
    <submittedName>
        <fullName evidence="2">Uncharacterized protein</fullName>
    </submittedName>
</protein>
<keyword evidence="2" id="KW-0150">Chloroplast</keyword>
<dbReference type="RefSeq" id="YP_009510622.1">
    <property type="nucleotide sequence ID" value="NC_039140.1"/>
</dbReference>
<reference evidence="2" key="1">
    <citation type="submission" date="2018-05" db="EMBL/GenBank/DDBJ databases">
        <title>Organellar genomes of Gracilariaceae.</title>
        <authorList>
            <person name="Iha C."/>
            <person name="Oliveira M.C."/>
        </authorList>
    </citation>
    <scope>NUCLEOTIDE SEQUENCE</scope>
</reference>